<keyword evidence="3 5" id="KW-0540">Nuclease</keyword>
<proteinExistence type="inferred from homology"/>
<dbReference type="AlphaFoldDB" id="A0A5C1AHA9"/>
<dbReference type="Pfam" id="PF03652">
    <property type="entry name" value="RuvX"/>
    <property type="match status" value="1"/>
</dbReference>
<accession>A0A5C1AHA9</accession>
<dbReference type="SMART" id="SM00732">
    <property type="entry name" value="YqgFc"/>
    <property type="match status" value="1"/>
</dbReference>
<dbReference type="EMBL" id="CP042425">
    <property type="protein sequence ID" value="QEL18809.1"/>
    <property type="molecule type" value="Genomic_DNA"/>
</dbReference>
<dbReference type="GO" id="GO:0005829">
    <property type="term" value="C:cytosol"/>
    <property type="evidence" value="ECO:0007669"/>
    <property type="project" value="TreeGrafter"/>
</dbReference>
<dbReference type="EC" id="3.1.-.-" evidence="5"/>
<dbReference type="GO" id="GO:0000967">
    <property type="term" value="P:rRNA 5'-end processing"/>
    <property type="evidence" value="ECO:0007669"/>
    <property type="project" value="UniProtKB-UniRule"/>
</dbReference>
<comment type="similarity">
    <text evidence="5">Belongs to the YqgF HJR family.</text>
</comment>
<dbReference type="HAMAP" id="MF_00651">
    <property type="entry name" value="Nuclease_YqgF"/>
    <property type="match status" value="1"/>
</dbReference>
<dbReference type="GO" id="GO:0004518">
    <property type="term" value="F:nuclease activity"/>
    <property type="evidence" value="ECO:0007669"/>
    <property type="project" value="UniProtKB-KW"/>
</dbReference>
<evidence type="ECO:0000313" key="7">
    <source>
        <dbReference type="EMBL" id="QEL18809.1"/>
    </source>
</evidence>
<protein>
    <recommendedName>
        <fullName evidence="5">Putative pre-16S rRNA nuclease</fullName>
        <ecNumber evidence="5">3.1.-.-</ecNumber>
    </recommendedName>
</protein>
<keyword evidence="2 5" id="KW-0690">Ribosome biogenesis</keyword>
<evidence type="ECO:0000313" key="8">
    <source>
        <dbReference type="Proteomes" id="UP000324974"/>
    </source>
</evidence>
<keyword evidence="8" id="KW-1185">Reference proteome</keyword>
<comment type="subcellular location">
    <subcellularLocation>
        <location evidence="5">Cytoplasm</location>
    </subcellularLocation>
</comment>
<evidence type="ECO:0000256" key="5">
    <source>
        <dbReference type="HAMAP-Rule" id="MF_00651"/>
    </source>
</evidence>
<dbReference type="RefSeq" id="WP_149113267.1">
    <property type="nucleotide sequence ID" value="NZ_CP042425.1"/>
</dbReference>
<evidence type="ECO:0000256" key="2">
    <source>
        <dbReference type="ARBA" id="ARBA00022517"/>
    </source>
</evidence>
<sequence length="141" mass="15538">MTLPARGRLLGIDPGTVRIGLAVCDPDRIIASPHGTYERRSPDADAAFFRQLMKAEQIVGFVVGLPISLNDTEGPKAKESREFAMWLTAETGLPVAFSDERFTSSYAEDSLIAAGVRRDKRKGKRDRIAAQFILQAFLDVK</sequence>
<dbReference type="GO" id="GO:0016788">
    <property type="term" value="F:hydrolase activity, acting on ester bonds"/>
    <property type="evidence" value="ECO:0007669"/>
    <property type="project" value="UniProtKB-UniRule"/>
</dbReference>
<gene>
    <name evidence="7" type="ORF">PX52LOC_05849</name>
</gene>
<dbReference type="CDD" id="cd16964">
    <property type="entry name" value="YqgF"/>
    <property type="match status" value="1"/>
</dbReference>
<evidence type="ECO:0000256" key="3">
    <source>
        <dbReference type="ARBA" id="ARBA00022722"/>
    </source>
</evidence>
<keyword evidence="1 5" id="KW-0963">Cytoplasm</keyword>
<dbReference type="OrthoDB" id="9790539at2"/>
<evidence type="ECO:0000256" key="4">
    <source>
        <dbReference type="ARBA" id="ARBA00022801"/>
    </source>
</evidence>
<feature type="domain" description="YqgF/RNase H-like" evidence="6">
    <location>
        <begin position="7"/>
        <end position="107"/>
    </location>
</feature>
<dbReference type="InterPro" id="IPR005227">
    <property type="entry name" value="YqgF"/>
</dbReference>
<dbReference type="Proteomes" id="UP000324974">
    <property type="component" value="Chromosome"/>
</dbReference>
<keyword evidence="4 5" id="KW-0378">Hydrolase</keyword>
<organism evidence="7 8">
    <name type="scientific">Limnoglobus roseus</name>
    <dbReference type="NCBI Taxonomy" id="2598579"/>
    <lineage>
        <taxon>Bacteria</taxon>
        <taxon>Pseudomonadati</taxon>
        <taxon>Planctomycetota</taxon>
        <taxon>Planctomycetia</taxon>
        <taxon>Gemmatales</taxon>
        <taxon>Gemmataceae</taxon>
        <taxon>Limnoglobus</taxon>
    </lineage>
</organism>
<dbReference type="Gene3D" id="3.30.420.140">
    <property type="entry name" value="YqgF/RNase H-like domain"/>
    <property type="match status" value="1"/>
</dbReference>
<dbReference type="NCBIfam" id="TIGR00250">
    <property type="entry name" value="RNAse_H_YqgF"/>
    <property type="match status" value="1"/>
</dbReference>
<comment type="function">
    <text evidence="5">Could be a nuclease involved in processing of the 5'-end of pre-16S rRNA.</text>
</comment>
<evidence type="ECO:0000256" key="1">
    <source>
        <dbReference type="ARBA" id="ARBA00022490"/>
    </source>
</evidence>
<dbReference type="InterPro" id="IPR037027">
    <property type="entry name" value="YqgF/RNaseH-like_dom_sf"/>
</dbReference>
<dbReference type="InterPro" id="IPR006641">
    <property type="entry name" value="YqgF/RNaseH-like_dom"/>
</dbReference>
<evidence type="ECO:0000259" key="6">
    <source>
        <dbReference type="SMART" id="SM00732"/>
    </source>
</evidence>
<reference evidence="8" key="1">
    <citation type="submission" date="2019-08" db="EMBL/GenBank/DDBJ databases">
        <title>Limnoglobus roseus gen. nov., sp. nov., a novel freshwater planctomycete with a giant genome from the family Gemmataceae.</title>
        <authorList>
            <person name="Kulichevskaya I.S."/>
            <person name="Naumoff D.G."/>
            <person name="Miroshnikov K."/>
            <person name="Ivanova A."/>
            <person name="Philippov D.A."/>
            <person name="Hakobyan A."/>
            <person name="Rijpstra I.C."/>
            <person name="Sinninghe Damste J.S."/>
            <person name="Liesack W."/>
            <person name="Dedysh S.N."/>
        </authorList>
    </citation>
    <scope>NUCLEOTIDE SEQUENCE [LARGE SCALE GENOMIC DNA]</scope>
    <source>
        <strain evidence="8">PX52</strain>
    </source>
</reference>
<dbReference type="PANTHER" id="PTHR33317">
    <property type="entry name" value="POLYNUCLEOTIDYL TRANSFERASE, RIBONUCLEASE H-LIKE SUPERFAMILY PROTEIN"/>
    <property type="match status" value="1"/>
</dbReference>
<name>A0A5C1AHA9_9BACT</name>
<dbReference type="SUPFAM" id="SSF53098">
    <property type="entry name" value="Ribonuclease H-like"/>
    <property type="match status" value="1"/>
</dbReference>
<dbReference type="PANTHER" id="PTHR33317:SF4">
    <property type="entry name" value="POLYNUCLEOTIDYL TRANSFERASE, RIBONUCLEASE H-LIKE SUPERFAMILY PROTEIN"/>
    <property type="match status" value="1"/>
</dbReference>
<dbReference type="InterPro" id="IPR012337">
    <property type="entry name" value="RNaseH-like_sf"/>
</dbReference>
<dbReference type="KEGG" id="lrs:PX52LOC_05849"/>